<evidence type="ECO:0000256" key="2">
    <source>
        <dbReference type="PROSITE-ProRule" id="PRU00110"/>
    </source>
</evidence>
<organism evidence="4 5">
    <name type="scientific">Tepidimonas aquatica</name>
    <dbReference type="NCBI Taxonomy" id="247482"/>
    <lineage>
        <taxon>Bacteria</taxon>
        <taxon>Pseudomonadati</taxon>
        <taxon>Pseudomonadota</taxon>
        <taxon>Betaproteobacteria</taxon>
        <taxon>Burkholderiales</taxon>
        <taxon>Tepidimonas</taxon>
    </lineage>
</organism>
<dbReference type="AlphaFoldDB" id="A0A554WSR0"/>
<dbReference type="PROSITE" id="PS50894">
    <property type="entry name" value="HPT"/>
    <property type="match status" value="1"/>
</dbReference>
<feature type="modified residue" description="Phosphohistidine" evidence="2">
    <location>
        <position position="56"/>
    </location>
</feature>
<evidence type="ECO:0000313" key="4">
    <source>
        <dbReference type="EMBL" id="TSE26619.1"/>
    </source>
</evidence>
<dbReference type="GO" id="GO:0004672">
    <property type="term" value="F:protein kinase activity"/>
    <property type="evidence" value="ECO:0007669"/>
    <property type="project" value="UniProtKB-ARBA"/>
</dbReference>
<proteinExistence type="predicted"/>
<dbReference type="RefSeq" id="WP_144324697.1">
    <property type="nucleotide sequence ID" value="NZ_VJNA01000006.1"/>
</dbReference>
<dbReference type="GO" id="GO:0000160">
    <property type="term" value="P:phosphorelay signal transduction system"/>
    <property type="evidence" value="ECO:0007669"/>
    <property type="project" value="UniProtKB-KW"/>
</dbReference>
<reference evidence="4 5" key="1">
    <citation type="submission" date="2019-07" db="EMBL/GenBank/DDBJ databases">
        <title>Tepidimonas aquatica CLN-1 draft genome.</title>
        <authorList>
            <person name="Da Costa M.S."/>
            <person name="Froufe H.J.C."/>
            <person name="Egas C."/>
            <person name="Albuquerque L."/>
        </authorList>
    </citation>
    <scope>NUCLEOTIDE SEQUENCE [LARGE SCALE GENOMIC DNA]</scope>
    <source>
        <strain evidence="4 5">CLN-1</strain>
    </source>
</reference>
<name>A0A554WSR0_9BURK</name>
<dbReference type="SMART" id="SM00073">
    <property type="entry name" value="HPT"/>
    <property type="match status" value="1"/>
</dbReference>
<dbReference type="Gene3D" id="1.20.120.160">
    <property type="entry name" value="HPT domain"/>
    <property type="match status" value="1"/>
</dbReference>
<evidence type="ECO:0000256" key="1">
    <source>
        <dbReference type="ARBA" id="ARBA00023012"/>
    </source>
</evidence>
<feature type="domain" description="HPt" evidence="3">
    <location>
        <begin position="17"/>
        <end position="113"/>
    </location>
</feature>
<dbReference type="SUPFAM" id="SSF47226">
    <property type="entry name" value="Histidine-containing phosphotransfer domain, HPT domain"/>
    <property type="match status" value="1"/>
</dbReference>
<sequence>MSALLDTANLDTMLDLLGEDFRAIVRQYAAQLDSELRSMEQARQQQDWALLRRLAHMLKGSSGNVGAAALAGQAALLECAAQHADAQAADAALAALAPLVAQTRSALLEAGYV</sequence>
<keyword evidence="2" id="KW-0597">Phosphoprotein</keyword>
<accession>A0A554WSR0</accession>
<protein>
    <submittedName>
        <fullName evidence="4">TMAO reductase sytem sensor TorS</fullName>
    </submittedName>
</protein>
<dbReference type="InterPro" id="IPR036641">
    <property type="entry name" value="HPT_dom_sf"/>
</dbReference>
<evidence type="ECO:0000313" key="5">
    <source>
        <dbReference type="Proteomes" id="UP000318554"/>
    </source>
</evidence>
<dbReference type="Proteomes" id="UP000318554">
    <property type="component" value="Unassembled WGS sequence"/>
</dbReference>
<dbReference type="OrthoDB" id="9131849at2"/>
<evidence type="ECO:0000259" key="3">
    <source>
        <dbReference type="PROSITE" id="PS50894"/>
    </source>
</evidence>
<keyword evidence="5" id="KW-1185">Reference proteome</keyword>
<dbReference type="Pfam" id="PF01627">
    <property type="entry name" value="Hpt"/>
    <property type="match status" value="1"/>
</dbReference>
<keyword evidence="1" id="KW-0902">Two-component regulatory system</keyword>
<comment type="caution">
    <text evidence="4">The sequence shown here is derived from an EMBL/GenBank/DDBJ whole genome shotgun (WGS) entry which is preliminary data.</text>
</comment>
<gene>
    <name evidence="4" type="ORF">Taqua_00655</name>
</gene>
<dbReference type="EMBL" id="VJNA01000006">
    <property type="protein sequence ID" value="TSE26619.1"/>
    <property type="molecule type" value="Genomic_DNA"/>
</dbReference>
<dbReference type="InterPro" id="IPR008207">
    <property type="entry name" value="Sig_transdc_His_kin_Hpt_dom"/>
</dbReference>